<dbReference type="InterPro" id="IPR036388">
    <property type="entry name" value="WH-like_DNA-bd_sf"/>
</dbReference>
<evidence type="ECO:0000313" key="7">
    <source>
        <dbReference type="Proteomes" id="UP000664495"/>
    </source>
</evidence>
<proteinExistence type="predicted"/>
<protein>
    <submittedName>
        <fullName evidence="6">Helix-turn-helix domain-containing protein</fullName>
    </submittedName>
</protein>
<reference evidence="6 7" key="1">
    <citation type="submission" date="2021-03" db="EMBL/GenBank/DDBJ databases">
        <title>Enterococcal diversity collection.</title>
        <authorList>
            <person name="Gilmore M.S."/>
            <person name="Schwartzman J."/>
            <person name="Van Tyne D."/>
            <person name="Martin M."/>
            <person name="Earl A.M."/>
            <person name="Manson A.L."/>
            <person name="Straub T."/>
            <person name="Salamzade R."/>
            <person name="Saavedra J."/>
            <person name="Lebreton F."/>
            <person name="Prichula J."/>
            <person name="Schaufler K."/>
            <person name="Gaca A."/>
            <person name="Sgardioli B."/>
            <person name="Wagenaar J."/>
            <person name="Strong T."/>
        </authorList>
    </citation>
    <scope>NUCLEOTIDE SEQUENCE [LARGE SCALE GENOMIC DNA]</scope>
    <source>
        <strain evidence="6 7">MJM16</strain>
    </source>
</reference>
<gene>
    <name evidence="6" type="ORF">JZO85_03485</name>
</gene>
<evidence type="ECO:0000256" key="3">
    <source>
        <dbReference type="ARBA" id="ARBA00023163"/>
    </source>
</evidence>
<dbReference type="RefSeq" id="WP_207107130.1">
    <property type="nucleotide sequence ID" value="NZ_JAFLVR010000008.1"/>
</dbReference>
<evidence type="ECO:0000256" key="4">
    <source>
        <dbReference type="PROSITE-ProRule" id="PRU01091"/>
    </source>
</evidence>
<dbReference type="PROSITE" id="PS51755">
    <property type="entry name" value="OMPR_PHOB"/>
    <property type="match status" value="1"/>
</dbReference>
<accession>A0ABS3HCZ2</accession>
<name>A0ABS3HCZ2_9ENTE</name>
<evidence type="ECO:0000256" key="2">
    <source>
        <dbReference type="ARBA" id="ARBA00023125"/>
    </source>
</evidence>
<sequence length="264" mass="30737">MNQVLILTRNILTEQDIQQKLQLLNYEVYCSASFFEQCTQQSQTLEFFRFFQYVILSESICESEVTELLPILQQQSVQVIRKVEAKVTELDHQYLEDNLIQAIISNEDSIDELRECLFALKRTTQQTDDTFENRKFIQLSDKVSLIRPSALREKRPNPEENYQYLEVIHHLSQTEMKILSILIHAGSSVVTRETICHQIWNEEVNKSHLASLSSTITRIKSKFENTSLANKAIQTLWGKGYRLNPELLDRIQNNEAINRIVSNG</sequence>
<keyword evidence="7" id="KW-1185">Reference proteome</keyword>
<dbReference type="Gene3D" id="1.10.10.10">
    <property type="entry name" value="Winged helix-like DNA-binding domain superfamily/Winged helix DNA-binding domain"/>
    <property type="match status" value="1"/>
</dbReference>
<keyword evidence="3" id="KW-0804">Transcription</keyword>
<evidence type="ECO:0000313" key="6">
    <source>
        <dbReference type="EMBL" id="MBO0451314.1"/>
    </source>
</evidence>
<keyword evidence="1" id="KW-0805">Transcription regulation</keyword>
<evidence type="ECO:0000256" key="1">
    <source>
        <dbReference type="ARBA" id="ARBA00023015"/>
    </source>
</evidence>
<dbReference type="Pfam" id="PF00486">
    <property type="entry name" value="Trans_reg_C"/>
    <property type="match status" value="1"/>
</dbReference>
<dbReference type="InterPro" id="IPR016032">
    <property type="entry name" value="Sig_transdc_resp-reg_C-effctor"/>
</dbReference>
<dbReference type="EMBL" id="JAFLVR010000008">
    <property type="protein sequence ID" value="MBO0451314.1"/>
    <property type="molecule type" value="Genomic_DNA"/>
</dbReference>
<dbReference type="InterPro" id="IPR001867">
    <property type="entry name" value="OmpR/PhoB-type_DNA-bd"/>
</dbReference>
<dbReference type="Proteomes" id="UP000664495">
    <property type="component" value="Unassembled WGS sequence"/>
</dbReference>
<evidence type="ECO:0000259" key="5">
    <source>
        <dbReference type="PROSITE" id="PS51755"/>
    </source>
</evidence>
<dbReference type="SMART" id="SM00862">
    <property type="entry name" value="Trans_reg_C"/>
    <property type="match status" value="1"/>
</dbReference>
<feature type="DNA-binding region" description="OmpR/PhoB-type" evidence="4">
    <location>
        <begin position="134"/>
        <end position="245"/>
    </location>
</feature>
<organism evidence="6 7">
    <name type="scientific">Candidatus Enterococcus murrayae</name>
    <dbReference type="NCBI Taxonomy" id="2815321"/>
    <lineage>
        <taxon>Bacteria</taxon>
        <taxon>Bacillati</taxon>
        <taxon>Bacillota</taxon>
        <taxon>Bacilli</taxon>
        <taxon>Lactobacillales</taxon>
        <taxon>Enterococcaceae</taxon>
        <taxon>Enterococcus</taxon>
    </lineage>
</organism>
<feature type="domain" description="OmpR/PhoB-type" evidence="5">
    <location>
        <begin position="134"/>
        <end position="245"/>
    </location>
</feature>
<comment type="caution">
    <text evidence="6">The sequence shown here is derived from an EMBL/GenBank/DDBJ whole genome shotgun (WGS) entry which is preliminary data.</text>
</comment>
<dbReference type="SUPFAM" id="SSF46894">
    <property type="entry name" value="C-terminal effector domain of the bipartite response regulators"/>
    <property type="match status" value="1"/>
</dbReference>
<keyword evidence="2 4" id="KW-0238">DNA-binding</keyword>